<reference evidence="1" key="1">
    <citation type="journal article" date="2021" name="Proc. Natl. Acad. Sci. U.S.A.">
        <title>A Catalog of Tens of Thousands of Viruses from Human Metagenomes Reveals Hidden Associations with Chronic Diseases.</title>
        <authorList>
            <person name="Tisza M.J."/>
            <person name="Buck C.B."/>
        </authorList>
    </citation>
    <scope>NUCLEOTIDE SEQUENCE</scope>
    <source>
        <strain evidence="1">Ct6bU4</strain>
    </source>
</reference>
<proteinExistence type="predicted"/>
<evidence type="ECO:0000313" key="1">
    <source>
        <dbReference type="EMBL" id="DAG03718.1"/>
    </source>
</evidence>
<name>A0A8S5VAI5_9CAUD</name>
<protein>
    <submittedName>
        <fullName evidence="1">Uncharacterized protein</fullName>
    </submittedName>
</protein>
<sequence length="240" mass="25800">MSKLVSFASRAEDIVPLVKALQEVLQEHVAPGTSVVVAAGPGADGSESVRVALGSTSNPVGVEVEERADRSKGFTVSMPYMERCVFSELPRRVVYLKDMWSLFEGVAYLTLDTRRDISEAQRSGVDIQIPDVPVPMYGTEAVIPPGPVDRVLADVFLVYLFNFLVRARIRGFGSAVFEVGGTARPRPVTGLVRYPGTLTACDGKSVVDALELVARDLARRGVSTRLGSVNAQYGLSRLGG</sequence>
<accession>A0A8S5VAI5</accession>
<organism evidence="1">
    <name type="scientific">Siphoviridae sp. ct6bU4</name>
    <dbReference type="NCBI Taxonomy" id="2825344"/>
    <lineage>
        <taxon>Viruses</taxon>
        <taxon>Duplodnaviria</taxon>
        <taxon>Heunggongvirae</taxon>
        <taxon>Uroviricota</taxon>
        <taxon>Caudoviricetes</taxon>
    </lineage>
</organism>
<dbReference type="EMBL" id="BK016234">
    <property type="protein sequence ID" value="DAG03718.1"/>
    <property type="molecule type" value="Genomic_DNA"/>
</dbReference>